<feature type="region of interest" description="Disordered" evidence="1">
    <location>
        <begin position="93"/>
        <end position="141"/>
    </location>
</feature>
<dbReference type="Proteomes" id="UP001153714">
    <property type="component" value="Chromosome 5"/>
</dbReference>
<dbReference type="OrthoDB" id="7423376at2759"/>
<dbReference type="AlphaFoldDB" id="A0A9N9WIW4"/>
<feature type="compositionally biased region" description="Pro residues" evidence="1">
    <location>
        <begin position="110"/>
        <end position="125"/>
    </location>
</feature>
<gene>
    <name evidence="2" type="ORF">DIATSA_LOCUS10148</name>
</gene>
<name>A0A9N9WIW4_9NEOP</name>
<evidence type="ECO:0000313" key="2">
    <source>
        <dbReference type="EMBL" id="CAG9792633.1"/>
    </source>
</evidence>
<reference evidence="2" key="1">
    <citation type="submission" date="2021-12" db="EMBL/GenBank/DDBJ databases">
        <authorList>
            <person name="King R."/>
        </authorList>
    </citation>
    <scope>NUCLEOTIDE SEQUENCE</scope>
</reference>
<protein>
    <submittedName>
        <fullName evidence="2">Uncharacterized protein</fullName>
    </submittedName>
</protein>
<reference evidence="2" key="2">
    <citation type="submission" date="2022-10" db="EMBL/GenBank/DDBJ databases">
        <authorList>
            <consortium name="ENA_rothamsted_submissions"/>
            <consortium name="culmorum"/>
            <person name="King R."/>
        </authorList>
    </citation>
    <scope>NUCLEOTIDE SEQUENCE</scope>
</reference>
<accession>A0A9N9WIW4</accession>
<organism evidence="2 3">
    <name type="scientific">Diatraea saccharalis</name>
    <name type="common">sugarcane borer</name>
    <dbReference type="NCBI Taxonomy" id="40085"/>
    <lineage>
        <taxon>Eukaryota</taxon>
        <taxon>Metazoa</taxon>
        <taxon>Ecdysozoa</taxon>
        <taxon>Arthropoda</taxon>
        <taxon>Hexapoda</taxon>
        <taxon>Insecta</taxon>
        <taxon>Pterygota</taxon>
        <taxon>Neoptera</taxon>
        <taxon>Endopterygota</taxon>
        <taxon>Lepidoptera</taxon>
        <taxon>Glossata</taxon>
        <taxon>Ditrysia</taxon>
        <taxon>Pyraloidea</taxon>
        <taxon>Crambidae</taxon>
        <taxon>Crambinae</taxon>
        <taxon>Diatraea</taxon>
    </lineage>
</organism>
<keyword evidence="3" id="KW-1185">Reference proteome</keyword>
<sequence>MGIKKGWGSRGILEELPVAPNEENSQLSRSSVDSQYIPYVEDIIREHNYSSCSRSKRTHLHKLNSFKNNLNFEWFKVTAVDASYTFMPRAFWRTRPTPSPRDAVSTVPPMEAPPLPKQPVEPSGPPIKGILKKPMPMKYLS</sequence>
<evidence type="ECO:0000256" key="1">
    <source>
        <dbReference type="SAM" id="MobiDB-lite"/>
    </source>
</evidence>
<evidence type="ECO:0000313" key="3">
    <source>
        <dbReference type="Proteomes" id="UP001153714"/>
    </source>
</evidence>
<proteinExistence type="predicted"/>
<dbReference type="EMBL" id="OU893336">
    <property type="protein sequence ID" value="CAG9792633.1"/>
    <property type="molecule type" value="Genomic_DNA"/>
</dbReference>